<feature type="domain" description="Amino acid permease/ SLC12A" evidence="6">
    <location>
        <begin position="6"/>
        <end position="252"/>
    </location>
</feature>
<evidence type="ECO:0000256" key="1">
    <source>
        <dbReference type="ARBA" id="ARBA00004141"/>
    </source>
</evidence>
<feature type="transmembrane region" description="Helical" evidence="5">
    <location>
        <begin position="388"/>
        <end position="408"/>
    </location>
</feature>
<proteinExistence type="predicted"/>
<sequence length="434" mass="48813">MTLLSFGVKESSTLNNLFTVLNLATICIVLVAGAIKADINNWKISPSDIEPEYKADAGSGGFLPFGYAGIMAGAAKCFYGFVGFDAVATTGEEAKNPQRDIPPRYCHIIDYHIRGLFWHIYSFDHDVALLQTDVYDRMQMPRSPHVFDEIGWTTIKWIVTCGAVFALCTSLLGAMFPLPRVIYAMANDGIIFKPLAKVNAWTKTPLFATIVSGVFSGIMATLFDLDQLIDMMSIGTLLAYTIVAVCVLILRYEMIEAPVYPGLHLKENEKNIDQSLYNNFKEIFNLHNNKYPTAETSRIVNWSIVLYSIFTFLFCAIVIYGQLLIFSEPFYLVGFVISIVVMIGLLVVIARQPVADVKLSFKVPLVPFIPCLSVLFNVYLMLQLDLQTWIRFAVWLIIGFLIYFFYGITYSAENPKRKSKSLASNSHDREVTKF</sequence>
<evidence type="ECO:0000313" key="9">
    <source>
        <dbReference type="Proteomes" id="UP001162162"/>
    </source>
</evidence>
<evidence type="ECO:0000256" key="2">
    <source>
        <dbReference type="ARBA" id="ARBA00022692"/>
    </source>
</evidence>
<feature type="transmembrane region" description="Helical" evidence="5">
    <location>
        <begin position="60"/>
        <end position="82"/>
    </location>
</feature>
<gene>
    <name evidence="8" type="ORF">NQ318_006332</name>
</gene>
<protein>
    <recommendedName>
        <fullName evidence="10">Cationic amino acid transporter C-terminal domain-containing protein</fullName>
    </recommendedName>
</protein>
<dbReference type="Pfam" id="PF00324">
    <property type="entry name" value="AA_permease"/>
    <property type="match status" value="1"/>
</dbReference>
<dbReference type="GO" id="GO:0097638">
    <property type="term" value="P:L-arginine import across plasma membrane"/>
    <property type="evidence" value="ECO:0007669"/>
    <property type="project" value="TreeGrafter"/>
</dbReference>
<dbReference type="EMBL" id="JAPWTK010000288">
    <property type="protein sequence ID" value="KAJ8943479.1"/>
    <property type="molecule type" value="Genomic_DNA"/>
</dbReference>
<dbReference type="PANTHER" id="PTHR43243:SF95">
    <property type="entry name" value="LD37241P"/>
    <property type="match status" value="1"/>
</dbReference>
<dbReference type="GO" id="GO:0015189">
    <property type="term" value="F:L-lysine transmembrane transporter activity"/>
    <property type="evidence" value="ECO:0007669"/>
    <property type="project" value="TreeGrafter"/>
</dbReference>
<evidence type="ECO:0000256" key="3">
    <source>
        <dbReference type="ARBA" id="ARBA00022989"/>
    </source>
</evidence>
<feature type="transmembrane region" description="Helical" evidence="5">
    <location>
        <begin position="361"/>
        <end position="382"/>
    </location>
</feature>
<feature type="transmembrane region" description="Helical" evidence="5">
    <location>
        <begin position="229"/>
        <end position="250"/>
    </location>
</feature>
<dbReference type="AlphaFoldDB" id="A0AAV8XY79"/>
<accession>A0AAV8XY79</accession>
<dbReference type="InterPro" id="IPR029485">
    <property type="entry name" value="CAT_C"/>
</dbReference>
<evidence type="ECO:0000313" key="8">
    <source>
        <dbReference type="EMBL" id="KAJ8943479.1"/>
    </source>
</evidence>
<feature type="transmembrane region" description="Helical" evidence="5">
    <location>
        <begin position="329"/>
        <end position="349"/>
    </location>
</feature>
<dbReference type="GO" id="GO:0061459">
    <property type="term" value="F:L-arginine transmembrane transporter activity"/>
    <property type="evidence" value="ECO:0007669"/>
    <property type="project" value="TreeGrafter"/>
</dbReference>
<dbReference type="Pfam" id="PF13906">
    <property type="entry name" value="AA_permease_C"/>
    <property type="match status" value="1"/>
</dbReference>
<evidence type="ECO:0000259" key="7">
    <source>
        <dbReference type="Pfam" id="PF13906"/>
    </source>
</evidence>
<dbReference type="GO" id="GO:0000064">
    <property type="term" value="F:L-ornithine transmembrane transporter activity"/>
    <property type="evidence" value="ECO:0007669"/>
    <property type="project" value="TreeGrafter"/>
</dbReference>
<dbReference type="InterPro" id="IPR004841">
    <property type="entry name" value="AA-permease/SLC12A_dom"/>
</dbReference>
<evidence type="ECO:0000256" key="4">
    <source>
        <dbReference type="ARBA" id="ARBA00023136"/>
    </source>
</evidence>
<keyword evidence="3 5" id="KW-1133">Transmembrane helix</keyword>
<keyword evidence="9" id="KW-1185">Reference proteome</keyword>
<evidence type="ECO:0008006" key="10">
    <source>
        <dbReference type="Google" id="ProtNLM"/>
    </source>
</evidence>
<keyword evidence="2 5" id="KW-0812">Transmembrane</keyword>
<comment type="subcellular location">
    <subcellularLocation>
        <location evidence="1">Membrane</location>
        <topology evidence="1">Multi-pass membrane protein</topology>
    </subcellularLocation>
</comment>
<evidence type="ECO:0000259" key="6">
    <source>
        <dbReference type="Pfam" id="PF00324"/>
    </source>
</evidence>
<dbReference type="GO" id="GO:0005886">
    <property type="term" value="C:plasma membrane"/>
    <property type="evidence" value="ECO:0007669"/>
    <property type="project" value="TreeGrafter"/>
</dbReference>
<feature type="transmembrane region" description="Helical" evidence="5">
    <location>
        <begin position="299"/>
        <end position="323"/>
    </location>
</feature>
<feature type="transmembrane region" description="Helical" evidence="5">
    <location>
        <begin position="157"/>
        <end position="183"/>
    </location>
</feature>
<evidence type="ECO:0000256" key="5">
    <source>
        <dbReference type="SAM" id="Phobius"/>
    </source>
</evidence>
<dbReference type="Gene3D" id="1.20.1740.10">
    <property type="entry name" value="Amino acid/polyamine transporter I"/>
    <property type="match status" value="2"/>
</dbReference>
<feature type="domain" description="Cationic amino acid transporter C-terminal" evidence="7">
    <location>
        <begin position="361"/>
        <end position="410"/>
    </location>
</feature>
<comment type="caution">
    <text evidence="8">The sequence shown here is derived from an EMBL/GenBank/DDBJ whole genome shotgun (WGS) entry which is preliminary data.</text>
</comment>
<dbReference type="Proteomes" id="UP001162162">
    <property type="component" value="Unassembled WGS sequence"/>
</dbReference>
<name>A0AAV8XY79_9CUCU</name>
<dbReference type="PANTHER" id="PTHR43243">
    <property type="entry name" value="INNER MEMBRANE TRANSPORTER YGJI-RELATED"/>
    <property type="match status" value="1"/>
</dbReference>
<reference evidence="8" key="1">
    <citation type="journal article" date="2023" name="Insect Mol. Biol.">
        <title>Genome sequencing provides insights into the evolution of gene families encoding plant cell wall-degrading enzymes in longhorned beetles.</title>
        <authorList>
            <person name="Shin N.R."/>
            <person name="Okamura Y."/>
            <person name="Kirsch R."/>
            <person name="Pauchet Y."/>
        </authorList>
    </citation>
    <scope>NUCLEOTIDE SEQUENCE</scope>
    <source>
        <strain evidence="8">AMC_N1</strain>
    </source>
</reference>
<feature type="transmembrane region" description="Helical" evidence="5">
    <location>
        <begin position="20"/>
        <end position="39"/>
    </location>
</feature>
<dbReference type="PIRSF" id="PIRSF006060">
    <property type="entry name" value="AA_transporter"/>
    <property type="match status" value="1"/>
</dbReference>
<keyword evidence="4 5" id="KW-0472">Membrane</keyword>
<organism evidence="8 9">
    <name type="scientific">Aromia moschata</name>
    <dbReference type="NCBI Taxonomy" id="1265417"/>
    <lineage>
        <taxon>Eukaryota</taxon>
        <taxon>Metazoa</taxon>
        <taxon>Ecdysozoa</taxon>
        <taxon>Arthropoda</taxon>
        <taxon>Hexapoda</taxon>
        <taxon>Insecta</taxon>
        <taxon>Pterygota</taxon>
        <taxon>Neoptera</taxon>
        <taxon>Endopterygota</taxon>
        <taxon>Coleoptera</taxon>
        <taxon>Polyphaga</taxon>
        <taxon>Cucujiformia</taxon>
        <taxon>Chrysomeloidea</taxon>
        <taxon>Cerambycidae</taxon>
        <taxon>Cerambycinae</taxon>
        <taxon>Callichromatini</taxon>
        <taxon>Aromia</taxon>
    </lineage>
</organism>